<dbReference type="EMBL" id="CM056786">
    <property type="protein sequence ID" value="KAJ8729659.1"/>
    <property type="molecule type" value="Genomic_DNA"/>
</dbReference>
<proteinExistence type="predicted"/>
<accession>A0ACC2R0Z3</accession>
<evidence type="ECO:0000313" key="1">
    <source>
        <dbReference type="EMBL" id="KAJ8729659.1"/>
    </source>
</evidence>
<name>A0ACC2R0Z3_9NEOP</name>
<evidence type="ECO:0000313" key="2">
    <source>
        <dbReference type="Proteomes" id="UP001231649"/>
    </source>
</evidence>
<reference evidence="1" key="1">
    <citation type="submission" date="2023-03" db="EMBL/GenBank/DDBJ databases">
        <title>Chromosome-level genomes of two armyworms, Mythimna separata and Mythimna loreyi, provide insights into the biosynthesis and reception of sex pheromones.</title>
        <authorList>
            <person name="Zhao H."/>
        </authorList>
    </citation>
    <scope>NUCLEOTIDE SEQUENCE</scope>
    <source>
        <strain evidence="1">BeijingLab</strain>
    </source>
</reference>
<comment type="caution">
    <text evidence="1">The sequence shown here is derived from an EMBL/GenBank/DDBJ whole genome shotgun (WGS) entry which is preliminary data.</text>
</comment>
<dbReference type="Proteomes" id="UP001231649">
    <property type="component" value="Chromosome 10"/>
</dbReference>
<organism evidence="1 2">
    <name type="scientific">Mythimna loreyi</name>
    <dbReference type="NCBI Taxonomy" id="667449"/>
    <lineage>
        <taxon>Eukaryota</taxon>
        <taxon>Metazoa</taxon>
        <taxon>Ecdysozoa</taxon>
        <taxon>Arthropoda</taxon>
        <taxon>Hexapoda</taxon>
        <taxon>Insecta</taxon>
        <taxon>Pterygota</taxon>
        <taxon>Neoptera</taxon>
        <taxon>Endopterygota</taxon>
        <taxon>Lepidoptera</taxon>
        <taxon>Glossata</taxon>
        <taxon>Ditrysia</taxon>
        <taxon>Noctuoidea</taxon>
        <taxon>Noctuidae</taxon>
        <taxon>Noctuinae</taxon>
        <taxon>Hadenini</taxon>
        <taxon>Mythimna</taxon>
    </lineage>
</organism>
<gene>
    <name evidence="1" type="ORF">PYW08_001240</name>
</gene>
<keyword evidence="2" id="KW-1185">Reference proteome</keyword>
<sequence length="150" mass="17213">MKSSISYFNLIVVIFVCLSVKQASTLQCYECQNFVDISSCKKLLPSMIRTCPESDAASKYVCRKFTFKSKDLKYTFERRSCGKLDFENIFEYDDANNQRRVLAVEVPVTSMICNTDLCNSAVDNPPKKLILFLSTLLSVSLYYKCVFNRL</sequence>
<protein>
    <submittedName>
        <fullName evidence="1">Uncharacterized protein</fullName>
    </submittedName>
</protein>